<sequence>MLVTHLACEVGKAEIGGDERGLVVDGRCAPLVGLLHGSVGQLDERAHAIGQGQTGGPESGDEREALGYGSVRVHGSPGAWVRVA</sequence>
<evidence type="ECO:0000313" key="1">
    <source>
        <dbReference type="EMBL" id="ELP65151.1"/>
    </source>
</evidence>
<comment type="caution">
    <text evidence="1">The sequence shown here is derived from an EMBL/GenBank/DDBJ whole genome shotgun (WGS) entry which is preliminary data.</text>
</comment>
<protein>
    <submittedName>
        <fullName evidence="1">Uncharacterized protein</fullName>
    </submittedName>
</protein>
<feature type="non-terminal residue" evidence="1">
    <location>
        <position position="84"/>
    </location>
</feature>
<dbReference type="AlphaFoldDB" id="L7F2G0"/>
<name>L7F2G0_STRT8</name>
<proteinExistence type="predicted"/>
<reference evidence="1 2" key="1">
    <citation type="journal article" date="2011" name="Plasmid">
        <title>Streptomyces turgidiscabies Car8 contains a modular pathogenicity island that shares virulence genes with other actinobacterial plant pathogens.</title>
        <authorList>
            <person name="Huguet-Tapia J.C."/>
            <person name="Badger J.H."/>
            <person name="Loria R."/>
            <person name="Pettis G.S."/>
        </authorList>
    </citation>
    <scope>NUCLEOTIDE SEQUENCE [LARGE SCALE GENOMIC DNA]</scope>
    <source>
        <strain evidence="1 2">Car8</strain>
    </source>
</reference>
<accession>L7F2G0</accession>
<dbReference type="EMBL" id="AEJB01000407">
    <property type="protein sequence ID" value="ELP65151.1"/>
    <property type="molecule type" value="Genomic_DNA"/>
</dbReference>
<organism evidence="1 2">
    <name type="scientific">Streptomyces turgidiscabies (strain Car8)</name>
    <dbReference type="NCBI Taxonomy" id="698760"/>
    <lineage>
        <taxon>Bacteria</taxon>
        <taxon>Bacillati</taxon>
        <taxon>Actinomycetota</taxon>
        <taxon>Actinomycetes</taxon>
        <taxon>Kitasatosporales</taxon>
        <taxon>Streptomycetaceae</taxon>
        <taxon>Streptomyces</taxon>
    </lineage>
</organism>
<evidence type="ECO:0000313" key="2">
    <source>
        <dbReference type="Proteomes" id="UP000010931"/>
    </source>
</evidence>
<dbReference type="Proteomes" id="UP000010931">
    <property type="component" value="Unassembled WGS sequence"/>
</dbReference>
<gene>
    <name evidence="1" type="ORF">STRTUCAR8_04707</name>
</gene>
<keyword evidence="2" id="KW-1185">Reference proteome</keyword>